<feature type="transmembrane region" description="Helical" evidence="1">
    <location>
        <begin position="170"/>
        <end position="192"/>
    </location>
</feature>
<keyword evidence="1" id="KW-0812">Transmembrane</keyword>
<dbReference type="SUPFAM" id="SSF52540">
    <property type="entry name" value="P-loop containing nucleoside triphosphate hydrolases"/>
    <property type="match status" value="1"/>
</dbReference>
<proteinExistence type="predicted"/>
<dbReference type="EnsemblMetazoa" id="ACUA008741-RA">
    <property type="protein sequence ID" value="ACUA008741-PA"/>
    <property type="gene ID" value="ACUA008741"/>
</dbReference>
<reference evidence="2" key="2">
    <citation type="submission" date="2020-05" db="UniProtKB">
        <authorList>
            <consortium name="EnsemblMetazoa"/>
        </authorList>
    </citation>
    <scope>IDENTIFICATION</scope>
    <source>
        <strain evidence="2">A-37</strain>
    </source>
</reference>
<keyword evidence="3" id="KW-1185">Reference proteome</keyword>
<evidence type="ECO:0000256" key="1">
    <source>
        <dbReference type="SAM" id="Phobius"/>
    </source>
</evidence>
<evidence type="ECO:0000313" key="2">
    <source>
        <dbReference type="EnsemblMetazoa" id="ACUA008741-PA"/>
    </source>
</evidence>
<dbReference type="AlphaFoldDB" id="A0A182M3R9"/>
<keyword evidence="1" id="KW-0472">Membrane</keyword>
<organism evidence="2 3">
    <name type="scientific">Anopheles culicifacies</name>
    <dbReference type="NCBI Taxonomy" id="139723"/>
    <lineage>
        <taxon>Eukaryota</taxon>
        <taxon>Metazoa</taxon>
        <taxon>Ecdysozoa</taxon>
        <taxon>Arthropoda</taxon>
        <taxon>Hexapoda</taxon>
        <taxon>Insecta</taxon>
        <taxon>Pterygota</taxon>
        <taxon>Neoptera</taxon>
        <taxon>Endopterygota</taxon>
        <taxon>Diptera</taxon>
        <taxon>Nematocera</taxon>
        <taxon>Culicoidea</taxon>
        <taxon>Culicidae</taxon>
        <taxon>Anophelinae</taxon>
        <taxon>Anopheles</taxon>
        <taxon>culicifacies species complex</taxon>
    </lineage>
</organism>
<evidence type="ECO:0000313" key="3">
    <source>
        <dbReference type="Proteomes" id="UP000075883"/>
    </source>
</evidence>
<dbReference type="Gene3D" id="3.40.50.300">
    <property type="entry name" value="P-loop containing nucleotide triphosphate hydrolases"/>
    <property type="match status" value="1"/>
</dbReference>
<dbReference type="InterPro" id="IPR027417">
    <property type="entry name" value="P-loop_NTPase"/>
</dbReference>
<reference evidence="3" key="1">
    <citation type="submission" date="2013-09" db="EMBL/GenBank/DDBJ databases">
        <title>The Genome Sequence of Anopheles culicifacies species A.</title>
        <authorList>
            <consortium name="The Broad Institute Genomics Platform"/>
            <person name="Neafsey D.E."/>
            <person name="Besansky N."/>
            <person name="Howell P."/>
            <person name="Walton C."/>
            <person name="Young S.K."/>
            <person name="Zeng Q."/>
            <person name="Gargeya S."/>
            <person name="Fitzgerald M."/>
            <person name="Haas B."/>
            <person name="Abouelleil A."/>
            <person name="Allen A.W."/>
            <person name="Alvarado L."/>
            <person name="Arachchi H.M."/>
            <person name="Berlin A.M."/>
            <person name="Chapman S.B."/>
            <person name="Gainer-Dewar J."/>
            <person name="Goldberg J."/>
            <person name="Griggs A."/>
            <person name="Gujja S."/>
            <person name="Hansen M."/>
            <person name="Howarth C."/>
            <person name="Imamovic A."/>
            <person name="Ireland A."/>
            <person name="Larimer J."/>
            <person name="McCowan C."/>
            <person name="Murphy C."/>
            <person name="Pearson M."/>
            <person name="Poon T.W."/>
            <person name="Priest M."/>
            <person name="Roberts A."/>
            <person name="Saif S."/>
            <person name="Shea T."/>
            <person name="Sisk P."/>
            <person name="Sykes S."/>
            <person name="Wortman J."/>
            <person name="Nusbaum C."/>
            <person name="Birren B."/>
        </authorList>
    </citation>
    <scope>NUCLEOTIDE SEQUENCE [LARGE SCALE GENOMIC DNA]</scope>
    <source>
        <strain evidence="3">A-37</strain>
    </source>
</reference>
<keyword evidence="1" id="KW-1133">Transmembrane helix</keyword>
<sequence length="438" mass="48616">MRYISFRVGFAEAIKFNVFAALLPLVTEGTRGTVAIAGTTALCTSAKITVVTSLGPEMLLGMPLSSTRLDCALCGPSTLSAIEDGLEISWCCCPSTAAECRDSPRCSCSNCMLMHPEEEAMDVDEAPEYIITSLQSNRVRSRNARGIRNLNVSLAPQTTNRQMRTKAKTCTLWLLSKLLLIAICMGISIAYINNNTTLGQHLKNNYYTAYERLTQLSHNLCSERRANFTPILAAIDANIVGQRHLHGELNNWFQAIGNSSFSCALFVGATGVGKSFTANIIAEHYPYPTNVLHLSGKDVTDERKRHTAFKLAVFKMLQDVVSNGKCTYYMIVLDYLTHNDMQFVRKISDRLRVVLFVFKGTAYNLQNDTIQATVPEARLIQFSPLSRNELECCIRREASKIGIDLSGREFIVEQVAKQINATRHGCKPVRAKLSLYSV</sequence>
<dbReference type="EMBL" id="AXCM01001676">
    <property type="status" value="NOT_ANNOTATED_CDS"/>
    <property type="molecule type" value="Genomic_DNA"/>
</dbReference>
<name>A0A182M3R9_9DIPT</name>
<dbReference type="VEuPathDB" id="VectorBase:ACUA008741"/>
<evidence type="ECO:0008006" key="4">
    <source>
        <dbReference type="Google" id="ProtNLM"/>
    </source>
</evidence>
<accession>A0A182M3R9</accession>
<protein>
    <recommendedName>
        <fullName evidence="4">AAA+ ATPase domain-containing protein</fullName>
    </recommendedName>
</protein>
<dbReference type="Proteomes" id="UP000075883">
    <property type="component" value="Unassembled WGS sequence"/>
</dbReference>